<dbReference type="InterPro" id="IPR036942">
    <property type="entry name" value="Beta-barrel_TonB_sf"/>
</dbReference>
<feature type="domain" description="TonB-dependent receptor-like beta-barrel" evidence="17">
    <location>
        <begin position="234"/>
        <end position="671"/>
    </location>
</feature>
<evidence type="ECO:0000256" key="13">
    <source>
        <dbReference type="ARBA" id="ARBA00023237"/>
    </source>
</evidence>
<dbReference type="SUPFAM" id="SSF56935">
    <property type="entry name" value="Porins"/>
    <property type="match status" value="1"/>
</dbReference>
<dbReference type="GO" id="GO:0038023">
    <property type="term" value="F:signaling receptor activity"/>
    <property type="evidence" value="ECO:0007669"/>
    <property type="project" value="InterPro"/>
</dbReference>
<evidence type="ECO:0000256" key="16">
    <source>
        <dbReference type="SAM" id="SignalP"/>
    </source>
</evidence>
<dbReference type="Pfam" id="PF00593">
    <property type="entry name" value="TonB_dep_Rec_b-barrel"/>
    <property type="match status" value="1"/>
</dbReference>
<keyword evidence="13 14" id="KW-0998">Cell outer membrane</keyword>
<evidence type="ECO:0000256" key="10">
    <source>
        <dbReference type="ARBA" id="ARBA00023077"/>
    </source>
</evidence>
<evidence type="ECO:0000313" key="20">
    <source>
        <dbReference type="Proteomes" id="UP001150830"/>
    </source>
</evidence>
<evidence type="ECO:0000256" key="11">
    <source>
        <dbReference type="ARBA" id="ARBA00023136"/>
    </source>
</evidence>
<feature type="domain" description="TonB-dependent receptor plug" evidence="18">
    <location>
        <begin position="60"/>
        <end position="155"/>
    </location>
</feature>
<evidence type="ECO:0000256" key="9">
    <source>
        <dbReference type="ARBA" id="ARBA00023065"/>
    </source>
</evidence>
<dbReference type="InterPro" id="IPR037066">
    <property type="entry name" value="Plug_dom_sf"/>
</dbReference>
<dbReference type="PANTHER" id="PTHR32552">
    <property type="entry name" value="FERRICHROME IRON RECEPTOR-RELATED"/>
    <property type="match status" value="1"/>
</dbReference>
<dbReference type="CDD" id="cd01347">
    <property type="entry name" value="ligand_gated_channel"/>
    <property type="match status" value="1"/>
</dbReference>
<keyword evidence="9" id="KW-0406">Ion transport</keyword>
<dbReference type="PANTHER" id="PTHR32552:SF68">
    <property type="entry name" value="FERRICHROME OUTER MEMBRANE TRANSPORTER_PHAGE RECEPTOR"/>
    <property type="match status" value="1"/>
</dbReference>
<dbReference type="InterPro" id="IPR012910">
    <property type="entry name" value="Plug_dom"/>
</dbReference>
<dbReference type="Pfam" id="PF07715">
    <property type="entry name" value="Plug"/>
    <property type="match status" value="1"/>
</dbReference>
<proteinExistence type="inferred from homology"/>
<name>A0A9X3EH57_9GAMM</name>
<evidence type="ECO:0000256" key="12">
    <source>
        <dbReference type="ARBA" id="ARBA00023170"/>
    </source>
</evidence>
<evidence type="ECO:0000256" key="6">
    <source>
        <dbReference type="ARBA" id="ARBA00022692"/>
    </source>
</evidence>
<dbReference type="InterPro" id="IPR010105">
    <property type="entry name" value="TonB_sidphr_rcpt"/>
</dbReference>
<dbReference type="EMBL" id="JAPNOA010000059">
    <property type="protein sequence ID" value="MCY0967427.1"/>
    <property type="molecule type" value="Genomic_DNA"/>
</dbReference>
<evidence type="ECO:0000256" key="4">
    <source>
        <dbReference type="ARBA" id="ARBA00022452"/>
    </source>
</evidence>
<evidence type="ECO:0000256" key="7">
    <source>
        <dbReference type="ARBA" id="ARBA00022729"/>
    </source>
</evidence>
<evidence type="ECO:0000256" key="2">
    <source>
        <dbReference type="ARBA" id="ARBA00009810"/>
    </source>
</evidence>
<dbReference type="GO" id="GO:0015891">
    <property type="term" value="P:siderophore transport"/>
    <property type="evidence" value="ECO:0007669"/>
    <property type="project" value="InterPro"/>
</dbReference>
<feature type="chain" id="PRO_5040939259" evidence="16">
    <location>
        <begin position="21"/>
        <end position="702"/>
    </location>
</feature>
<dbReference type="InterPro" id="IPR000531">
    <property type="entry name" value="Beta-barrel_TonB"/>
</dbReference>
<organism evidence="19 20">
    <name type="scientific">Parathalassolituus penaei</name>
    <dbReference type="NCBI Taxonomy" id="2997323"/>
    <lineage>
        <taxon>Bacteria</taxon>
        <taxon>Pseudomonadati</taxon>
        <taxon>Pseudomonadota</taxon>
        <taxon>Gammaproteobacteria</taxon>
        <taxon>Oceanospirillales</taxon>
        <taxon>Oceanospirillaceae</taxon>
        <taxon>Parathalassolituus</taxon>
    </lineage>
</organism>
<keyword evidence="6 14" id="KW-0812">Transmembrane</keyword>
<feature type="signal peptide" evidence="16">
    <location>
        <begin position="1"/>
        <end position="20"/>
    </location>
</feature>
<gene>
    <name evidence="19" type="ORF">OUO13_19780</name>
</gene>
<dbReference type="GO" id="GO:0009279">
    <property type="term" value="C:cell outer membrane"/>
    <property type="evidence" value="ECO:0007669"/>
    <property type="project" value="UniProtKB-SubCell"/>
</dbReference>
<dbReference type="GO" id="GO:0015344">
    <property type="term" value="F:siderophore uptake transmembrane transporter activity"/>
    <property type="evidence" value="ECO:0007669"/>
    <property type="project" value="TreeGrafter"/>
</dbReference>
<dbReference type="RefSeq" id="WP_283175624.1">
    <property type="nucleotide sequence ID" value="NZ_JAPNOA010000059.1"/>
</dbReference>
<comment type="caution">
    <text evidence="19">The sequence shown here is derived from an EMBL/GenBank/DDBJ whole genome shotgun (WGS) entry which is preliminary data.</text>
</comment>
<reference evidence="19" key="1">
    <citation type="submission" date="2022-11" db="EMBL/GenBank/DDBJ databases">
        <title>Parathalassolutuus dongxingensis gen. nov., sp. nov., a novel member of family Oceanospirillaceae isolated from a coastal shrimp pond in Guangxi, China.</title>
        <authorList>
            <person name="Chen H."/>
        </authorList>
    </citation>
    <scope>NUCLEOTIDE SEQUENCE</scope>
    <source>
        <strain evidence="19">G-43</strain>
    </source>
</reference>
<evidence type="ECO:0000256" key="1">
    <source>
        <dbReference type="ARBA" id="ARBA00004571"/>
    </source>
</evidence>
<keyword evidence="3 14" id="KW-0813">Transport</keyword>
<evidence type="ECO:0000259" key="18">
    <source>
        <dbReference type="Pfam" id="PF07715"/>
    </source>
</evidence>
<dbReference type="AlphaFoldDB" id="A0A9X3EH57"/>
<dbReference type="Gene3D" id="2.170.130.10">
    <property type="entry name" value="TonB-dependent receptor, plug domain"/>
    <property type="match status" value="1"/>
</dbReference>
<dbReference type="InterPro" id="IPR039426">
    <property type="entry name" value="TonB-dep_rcpt-like"/>
</dbReference>
<keyword evidence="5" id="KW-0410">Iron transport</keyword>
<keyword evidence="8" id="KW-0408">Iron</keyword>
<sequence length="702" mass="78876">MKPNLLALIIASLSISTAWAETLNDDTPIEITESVSVVGEQESWFEEARTTALKMDADDLETPYSQSVLNSTLLDDFKANTLEEGFGYVSGFSRSGTAANSFTIRGMAADLQNLQVDGLPGLVSRFGSPVTANIEQVEVLKGPASVLYGWMEPGGMVNIVTKKPQAEAHNSVDLTYQNFVNQNKGGYEGSVDSTGALTADGKVMYRLIAGGEHENSYRGLVDNNSRYLYPSIAFQLDNDTRLDLQLEYTKEERGADDGLAVLNHDINTAASIETWYQENGDFDNDEGHALSATLTHQFNQQLSSEVRWRSVWHEDERDLYENNAVVASDSSLRRRDRHQYNAREYHFVDARLNLDMGEQIKHHLVMGLNGGYEYRQYDQLAIDSRGANVSLYNPVKTGNVLTEDPGSFRQWDIYNAGIYLTDRIELTDQLSLLAGVRHDYQEGDYHLYYRDADTSADDHTDTRSTNYNAGVVYRLTPQWSLYSSYAQSFSPQAVATYDENNQQMDPEQGEQYESGVKFGSDDGRLNMNLAWFDIHKYNVVENNGDYNELVGEIRSRGLELNPQYQITNNLQMQAGYTWTEAEVSNSLNDDAEGNTPAFAPVHSAFMWSRYNYPTQVMGGTVGSSLGMKYESVRYTDEETSKRVRLPGYTVINAGFYYERNSARYALNVSNLTNEQYYTGGSADTKIYPGEPLKLSLSAQYEF</sequence>
<evidence type="ECO:0000313" key="19">
    <source>
        <dbReference type="EMBL" id="MCY0967427.1"/>
    </source>
</evidence>
<protein>
    <submittedName>
        <fullName evidence="19">TonB-dependent receptor</fullName>
    </submittedName>
</protein>
<keyword evidence="11 14" id="KW-0472">Membrane</keyword>
<dbReference type="Proteomes" id="UP001150830">
    <property type="component" value="Unassembled WGS sequence"/>
</dbReference>
<dbReference type="PROSITE" id="PS52016">
    <property type="entry name" value="TONB_DEPENDENT_REC_3"/>
    <property type="match status" value="1"/>
</dbReference>
<evidence type="ECO:0000256" key="5">
    <source>
        <dbReference type="ARBA" id="ARBA00022496"/>
    </source>
</evidence>
<keyword evidence="4 14" id="KW-1134">Transmembrane beta strand</keyword>
<evidence type="ECO:0000256" key="8">
    <source>
        <dbReference type="ARBA" id="ARBA00023004"/>
    </source>
</evidence>
<evidence type="ECO:0000256" key="3">
    <source>
        <dbReference type="ARBA" id="ARBA00022448"/>
    </source>
</evidence>
<keyword evidence="10 15" id="KW-0798">TonB box</keyword>
<comment type="similarity">
    <text evidence="2 14 15">Belongs to the TonB-dependent receptor family.</text>
</comment>
<evidence type="ECO:0000256" key="15">
    <source>
        <dbReference type="RuleBase" id="RU003357"/>
    </source>
</evidence>
<evidence type="ECO:0000259" key="17">
    <source>
        <dbReference type="Pfam" id="PF00593"/>
    </source>
</evidence>
<dbReference type="NCBIfam" id="TIGR01783">
    <property type="entry name" value="TonB-siderophor"/>
    <property type="match status" value="1"/>
</dbReference>
<keyword evidence="20" id="KW-1185">Reference proteome</keyword>
<comment type="subcellular location">
    <subcellularLocation>
        <location evidence="1 14">Cell outer membrane</location>
        <topology evidence="1 14">Multi-pass membrane protein</topology>
    </subcellularLocation>
</comment>
<keyword evidence="12 19" id="KW-0675">Receptor</keyword>
<evidence type="ECO:0000256" key="14">
    <source>
        <dbReference type="PROSITE-ProRule" id="PRU01360"/>
    </source>
</evidence>
<dbReference type="Gene3D" id="2.40.170.20">
    <property type="entry name" value="TonB-dependent receptor, beta-barrel domain"/>
    <property type="match status" value="1"/>
</dbReference>
<accession>A0A9X3EH57</accession>
<keyword evidence="7 16" id="KW-0732">Signal</keyword>